<dbReference type="EMBL" id="JAHQIW010006346">
    <property type="protein sequence ID" value="KAJ1368905.1"/>
    <property type="molecule type" value="Genomic_DNA"/>
</dbReference>
<proteinExistence type="predicted"/>
<reference evidence="1" key="1">
    <citation type="submission" date="2021-06" db="EMBL/GenBank/DDBJ databases">
        <title>Parelaphostrongylus tenuis whole genome reference sequence.</title>
        <authorList>
            <person name="Garwood T.J."/>
            <person name="Larsen P.A."/>
            <person name="Fountain-Jones N.M."/>
            <person name="Garbe J.R."/>
            <person name="Macchietto M.G."/>
            <person name="Kania S.A."/>
            <person name="Gerhold R.W."/>
            <person name="Richards J.E."/>
            <person name="Wolf T.M."/>
        </authorList>
    </citation>
    <scope>NUCLEOTIDE SEQUENCE</scope>
    <source>
        <strain evidence="1">MNPRO001-30</strain>
        <tissue evidence="1">Meninges</tissue>
    </source>
</reference>
<comment type="caution">
    <text evidence="1">The sequence shown here is derived from an EMBL/GenBank/DDBJ whole genome shotgun (WGS) entry which is preliminary data.</text>
</comment>
<sequence length="73" mass="8204">MPGGQVKMCDIGKGMLLAPAHQLHDNRRNSHDHKHHHGELAKEMWQSVANRAVRMLAFGPFRSNFFSAIATVN</sequence>
<evidence type="ECO:0000313" key="2">
    <source>
        <dbReference type="Proteomes" id="UP001196413"/>
    </source>
</evidence>
<name>A0AAD5R3I1_PARTN</name>
<evidence type="ECO:0000313" key="1">
    <source>
        <dbReference type="EMBL" id="KAJ1368905.1"/>
    </source>
</evidence>
<dbReference type="AlphaFoldDB" id="A0AAD5R3I1"/>
<keyword evidence="2" id="KW-1185">Reference proteome</keyword>
<accession>A0AAD5R3I1</accession>
<dbReference type="Proteomes" id="UP001196413">
    <property type="component" value="Unassembled WGS sequence"/>
</dbReference>
<organism evidence="1 2">
    <name type="scientific">Parelaphostrongylus tenuis</name>
    <name type="common">Meningeal worm</name>
    <dbReference type="NCBI Taxonomy" id="148309"/>
    <lineage>
        <taxon>Eukaryota</taxon>
        <taxon>Metazoa</taxon>
        <taxon>Ecdysozoa</taxon>
        <taxon>Nematoda</taxon>
        <taxon>Chromadorea</taxon>
        <taxon>Rhabditida</taxon>
        <taxon>Rhabditina</taxon>
        <taxon>Rhabditomorpha</taxon>
        <taxon>Strongyloidea</taxon>
        <taxon>Metastrongylidae</taxon>
        <taxon>Parelaphostrongylus</taxon>
    </lineage>
</organism>
<gene>
    <name evidence="1" type="ORF">KIN20_030262</name>
</gene>
<protein>
    <submittedName>
        <fullName evidence="1">Uncharacterized protein</fullName>
    </submittedName>
</protein>